<keyword evidence="1 3" id="KW-0489">Methyltransferase</keyword>
<dbReference type="Gene3D" id="3.40.50.150">
    <property type="entry name" value="Vaccinia Virus protein VP39"/>
    <property type="match status" value="1"/>
</dbReference>
<dbReference type="CDD" id="cd02440">
    <property type="entry name" value="AdoMet_MTases"/>
    <property type="match status" value="1"/>
</dbReference>
<dbReference type="GO" id="GO:0003676">
    <property type="term" value="F:nucleic acid binding"/>
    <property type="evidence" value="ECO:0007669"/>
    <property type="project" value="InterPro"/>
</dbReference>
<gene>
    <name evidence="3" type="ORF">Bccel_1778</name>
</gene>
<evidence type="ECO:0000256" key="1">
    <source>
        <dbReference type="ARBA" id="ARBA00022603"/>
    </source>
</evidence>
<dbReference type="PIRSF" id="PIRSF004553">
    <property type="entry name" value="CHP00095"/>
    <property type="match status" value="1"/>
</dbReference>
<keyword evidence="4" id="KW-1185">Reference proteome</keyword>
<comment type="caution">
    <text evidence="3">The sequence shown here is derived from an EMBL/GenBank/DDBJ whole genome shotgun (WGS) entry which is preliminary data.</text>
</comment>
<dbReference type="PROSITE" id="PS00092">
    <property type="entry name" value="N6_MTASE"/>
    <property type="match status" value="1"/>
</dbReference>
<dbReference type="GO" id="GO:0008168">
    <property type="term" value="F:methyltransferase activity"/>
    <property type="evidence" value="ECO:0007669"/>
    <property type="project" value="UniProtKB-KW"/>
</dbReference>
<reference evidence="4" key="1">
    <citation type="submission" date="2015-07" db="EMBL/GenBank/DDBJ databases">
        <title>Near-Complete Genome Sequence of the Cellulolytic Bacterium Bacteroides (Pseudobacteroides) cellulosolvens ATCC 35603.</title>
        <authorList>
            <person name="Dassa B."/>
            <person name="Utturkar S.M."/>
            <person name="Klingeman D.M."/>
            <person name="Hurt R.A."/>
            <person name="Keller M."/>
            <person name="Xu J."/>
            <person name="Reddy Y.H.K."/>
            <person name="Borovok I."/>
            <person name="Grinberg I.R."/>
            <person name="Lamed R."/>
            <person name="Zhivin O."/>
            <person name="Bayer E.A."/>
            <person name="Brown S.D."/>
        </authorList>
    </citation>
    <scope>NUCLEOTIDE SEQUENCE [LARGE SCALE GENOMIC DNA]</scope>
    <source>
        <strain evidence="4">DSM 2933</strain>
    </source>
</reference>
<dbReference type="STRING" id="398512.Bccel_1778"/>
<dbReference type="PATRIC" id="fig|398512.5.peg.1849"/>
<dbReference type="InterPro" id="IPR002052">
    <property type="entry name" value="DNA_methylase_N6_adenine_CS"/>
</dbReference>
<keyword evidence="2 3" id="KW-0808">Transferase</keyword>
<dbReference type="Proteomes" id="UP000036923">
    <property type="component" value="Unassembled WGS sequence"/>
</dbReference>
<dbReference type="AlphaFoldDB" id="A0A0L6JL92"/>
<evidence type="ECO:0000313" key="3">
    <source>
        <dbReference type="EMBL" id="KNY26513.1"/>
    </source>
</evidence>
<sequence>MLILRVISGSAKGHKLKTKEGNSTRPTTDRVKESLFNIIAGYLEDATVLDIYSGTGSLGIEALSRGAKEAVFVDQSRECAGIIKDNLVHTKLLEKSQILNCDVRSAILKLSDAGRKFDLIFMDPPYRKNFVEETLNYLVNSDIIIDNGLIVAEHEEMDKVPEQVGEIKRFRSQKYGKTILSFYNKE</sequence>
<dbReference type="RefSeq" id="WP_036937855.1">
    <property type="nucleotide sequence ID" value="NZ_JQKC01000006.1"/>
</dbReference>
<evidence type="ECO:0000313" key="4">
    <source>
        <dbReference type="Proteomes" id="UP000036923"/>
    </source>
</evidence>
<name>A0A0L6JL92_9FIRM</name>
<dbReference type="PANTHER" id="PTHR43542">
    <property type="entry name" value="METHYLTRANSFERASE"/>
    <property type="match status" value="1"/>
</dbReference>
<dbReference type="OrthoDB" id="9803017at2"/>
<dbReference type="InterPro" id="IPR029063">
    <property type="entry name" value="SAM-dependent_MTases_sf"/>
</dbReference>
<dbReference type="InterPro" id="IPR004398">
    <property type="entry name" value="RNA_MeTrfase_RsmD"/>
</dbReference>
<dbReference type="Pfam" id="PF03602">
    <property type="entry name" value="Cons_hypoth95"/>
    <property type="match status" value="1"/>
</dbReference>
<dbReference type="PANTHER" id="PTHR43542:SF1">
    <property type="entry name" value="METHYLTRANSFERASE"/>
    <property type="match status" value="1"/>
</dbReference>
<organism evidence="3 4">
    <name type="scientific">Pseudobacteroides cellulosolvens ATCC 35603 = DSM 2933</name>
    <dbReference type="NCBI Taxonomy" id="398512"/>
    <lineage>
        <taxon>Bacteria</taxon>
        <taxon>Bacillati</taxon>
        <taxon>Bacillota</taxon>
        <taxon>Clostridia</taxon>
        <taxon>Eubacteriales</taxon>
        <taxon>Oscillospiraceae</taxon>
        <taxon>Pseudobacteroides</taxon>
    </lineage>
</organism>
<accession>A0A0L6JL92</accession>
<protein>
    <submittedName>
        <fullName evidence="3">Methyltransferase</fullName>
    </submittedName>
</protein>
<dbReference type="EMBL" id="LGTC01000001">
    <property type="protein sequence ID" value="KNY26513.1"/>
    <property type="molecule type" value="Genomic_DNA"/>
</dbReference>
<dbReference type="SUPFAM" id="SSF53335">
    <property type="entry name" value="S-adenosyl-L-methionine-dependent methyltransferases"/>
    <property type="match status" value="1"/>
</dbReference>
<evidence type="ECO:0000256" key="2">
    <source>
        <dbReference type="ARBA" id="ARBA00022679"/>
    </source>
</evidence>
<dbReference type="NCBIfam" id="TIGR00095">
    <property type="entry name" value="16S rRNA (guanine(966)-N(2))-methyltransferase RsmD"/>
    <property type="match status" value="1"/>
</dbReference>
<proteinExistence type="predicted"/>
<dbReference type="eggNOG" id="COG0742">
    <property type="taxonomic scope" value="Bacteria"/>
</dbReference>
<dbReference type="GO" id="GO:0031167">
    <property type="term" value="P:rRNA methylation"/>
    <property type="evidence" value="ECO:0007669"/>
    <property type="project" value="InterPro"/>
</dbReference>